<dbReference type="EMBL" id="WOEY01000090">
    <property type="protein sequence ID" value="NPT44130.1"/>
    <property type="molecule type" value="Genomic_DNA"/>
</dbReference>
<dbReference type="Proteomes" id="UP000652198">
    <property type="component" value="Unassembled WGS sequence"/>
</dbReference>
<dbReference type="RefSeq" id="WP_172314002.1">
    <property type="nucleotide sequence ID" value="NZ_WOEY01000090.1"/>
</dbReference>
<sequence length="88" mass="10641">MAIKLSAAFFSPRITPIPRFSLHTNAVCTRRNDQMKQARERELFSERLHRSSHATRIDIFLLRPRYFFRVFALNREKRKKMHRNAAPW</sequence>
<proteinExistence type="predicted"/>
<dbReference type="EMBL" id="WOEY01000127">
    <property type="protein sequence ID" value="NPT45841.1"/>
    <property type="molecule type" value="Genomic_DNA"/>
</dbReference>
<evidence type="ECO:0000313" key="1">
    <source>
        <dbReference type="EMBL" id="NPT44130.1"/>
    </source>
</evidence>
<reference evidence="1 3" key="1">
    <citation type="submission" date="2019-11" db="EMBL/GenBank/DDBJ databases">
        <title>Metabolism of dissolved organic matter in forest soils.</title>
        <authorList>
            <person name="Cyle K.T."/>
            <person name="Wilhelm R.C."/>
            <person name="Martinez C.E."/>
        </authorList>
    </citation>
    <scope>NUCLEOTIDE SEQUENCE [LARGE SCALE GENOMIC DNA]</scope>
    <source>
        <strain evidence="1 3">1N</strain>
    </source>
</reference>
<evidence type="ECO:0000313" key="2">
    <source>
        <dbReference type="EMBL" id="NPT45841.1"/>
    </source>
</evidence>
<organism evidence="1 3">
    <name type="scientific">Paraburkholderia solitsugae</name>
    <dbReference type="NCBI Taxonomy" id="2675748"/>
    <lineage>
        <taxon>Bacteria</taxon>
        <taxon>Pseudomonadati</taxon>
        <taxon>Pseudomonadota</taxon>
        <taxon>Betaproteobacteria</taxon>
        <taxon>Burkholderiales</taxon>
        <taxon>Burkholderiaceae</taxon>
        <taxon>Paraburkholderia</taxon>
    </lineage>
</organism>
<protein>
    <submittedName>
        <fullName evidence="1">Uncharacterized protein</fullName>
    </submittedName>
</protein>
<evidence type="ECO:0000313" key="3">
    <source>
        <dbReference type="Proteomes" id="UP000652198"/>
    </source>
</evidence>
<accession>A0ABX2BWF3</accession>
<gene>
    <name evidence="1" type="ORF">GNZ12_23050</name>
    <name evidence="2" type="ORF">GNZ12_31905</name>
</gene>
<comment type="caution">
    <text evidence="1">The sequence shown here is derived from an EMBL/GenBank/DDBJ whole genome shotgun (WGS) entry which is preliminary data.</text>
</comment>
<keyword evidence="3" id="KW-1185">Reference proteome</keyword>
<name>A0ABX2BWF3_9BURK</name>